<protein>
    <submittedName>
        <fullName evidence="1">Uncharacterized protein</fullName>
    </submittedName>
</protein>
<comment type="caution">
    <text evidence="1">The sequence shown here is derived from an EMBL/GenBank/DDBJ whole genome shotgun (WGS) entry which is preliminary data.</text>
</comment>
<gene>
    <name evidence="1" type="ORF">L9F63_008298</name>
</gene>
<reference evidence="1" key="1">
    <citation type="journal article" date="2023" name="IScience">
        <title>Live-bearing cockroach genome reveals convergent evolutionary mechanisms linked to viviparity in insects and beyond.</title>
        <authorList>
            <person name="Fouks B."/>
            <person name="Harrison M.C."/>
            <person name="Mikhailova A.A."/>
            <person name="Marchal E."/>
            <person name="English S."/>
            <person name="Carruthers M."/>
            <person name="Jennings E.C."/>
            <person name="Chiamaka E.L."/>
            <person name="Frigard R.A."/>
            <person name="Pippel M."/>
            <person name="Attardo G.M."/>
            <person name="Benoit J.B."/>
            <person name="Bornberg-Bauer E."/>
            <person name="Tobe S.S."/>
        </authorList>
    </citation>
    <scope>NUCLEOTIDE SEQUENCE</scope>
    <source>
        <strain evidence="1">Stay&amp;Tobe</strain>
    </source>
</reference>
<name>A0AAD8E228_DIPPU</name>
<evidence type="ECO:0000313" key="1">
    <source>
        <dbReference type="EMBL" id="KAJ9574525.1"/>
    </source>
</evidence>
<organism evidence="1 2">
    <name type="scientific">Diploptera punctata</name>
    <name type="common">Pacific beetle cockroach</name>
    <dbReference type="NCBI Taxonomy" id="6984"/>
    <lineage>
        <taxon>Eukaryota</taxon>
        <taxon>Metazoa</taxon>
        <taxon>Ecdysozoa</taxon>
        <taxon>Arthropoda</taxon>
        <taxon>Hexapoda</taxon>
        <taxon>Insecta</taxon>
        <taxon>Pterygota</taxon>
        <taxon>Neoptera</taxon>
        <taxon>Polyneoptera</taxon>
        <taxon>Dictyoptera</taxon>
        <taxon>Blattodea</taxon>
        <taxon>Blaberoidea</taxon>
        <taxon>Blaberidae</taxon>
        <taxon>Diplopterinae</taxon>
        <taxon>Diploptera</taxon>
    </lineage>
</organism>
<proteinExistence type="predicted"/>
<accession>A0AAD8E228</accession>
<dbReference type="EMBL" id="JASPKZ010010280">
    <property type="protein sequence ID" value="KAJ9574525.1"/>
    <property type="molecule type" value="Genomic_DNA"/>
</dbReference>
<feature type="non-terminal residue" evidence="1">
    <location>
        <position position="105"/>
    </location>
</feature>
<dbReference type="Proteomes" id="UP001233999">
    <property type="component" value="Unassembled WGS sequence"/>
</dbReference>
<reference evidence="1" key="2">
    <citation type="submission" date="2023-05" db="EMBL/GenBank/DDBJ databases">
        <authorList>
            <person name="Fouks B."/>
        </authorList>
    </citation>
    <scope>NUCLEOTIDE SEQUENCE</scope>
    <source>
        <strain evidence="1">Stay&amp;Tobe</strain>
        <tissue evidence="1">Testes</tissue>
    </source>
</reference>
<dbReference type="AlphaFoldDB" id="A0AAD8E228"/>
<feature type="non-terminal residue" evidence="1">
    <location>
        <position position="1"/>
    </location>
</feature>
<keyword evidence="2" id="KW-1185">Reference proteome</keyword>
<sequence length="105" mass="11797">IEENNQVKTYLANILQELVLQDHNEASYTVLRQTFHQPGVVLQCRGNLFTGRWLFFSVIKFTSRSTYSLAGTTSVARSLCLTRGLAHVAIAIPKKVLSSLRRLCS</sequence>
<evidence type="ECO:0000313" key="2">
    <source>
        <dbReference type="Proteomes" id="UP001233999"/>
    </source>
</evidence>